<feature type="region of interest" description="Disordered" evidence="3">
    <location>
        <begin position="318"/>
        <end position="390"/>
    </location>
</feature>
<dbReference type="PANTHER" id="PTHR10380:SF234">
    <property type="entry name" value="CUTICULAR PROTEIN 97EA, ISOFORM A"/>
    <property type="match status" value="1"/>
</dbReference>
<dbReference type="InterPro" id="IPR031311">
    <property type="entry name" value="CHIT_BIND_RR_consensus"/>
</dbReference>
<dbReference type="PROSITE" id="PS51155">
    <property type="entry name" value="CHIT_BIND_RR_2"/>
    <property type="match status" value="1"/>
</dbReference>
<evidence type="ECO:0000313" key="5">
    <source>
        <dbReference type="EMBL" id="CDW30355.1"/>
    </source>
</evidence>
<proteinExistence type="predicted"/>
<sequence length="630" mass="68623">MKEFSFPTLCLLSLSFGIVLSDSSTAKENGESSQRSGRTSRQFSHFDTEEFLNFDDERPSVVVKTSRVTSSSSSVSTSLRRSLVGRGGSPIPFSTTERPTTPMATILQQINEHNEDGSYTYGYEASDGSFKLETRYPDGRVQGKYGYVDDNGEQKVIEYGADMLGFQPQGDLPEGIIVPPPVFNNETESSEAQVAEPIADYDYDYSNASEDGKRTRFVIKNRARTSNFRQDAAQPSASAPIRGREQSLRQSLESQPKIHFSDRLQTNFEPQRSRLPPVPHPPIPTAAPVHQNIQSSRAPAIQFAPTPRPQTSRTVFTTTATTTRTPLPPRTTTATPSIVEIPQVPRKVRIHHASRLTTTPPPHDSRTSSPQKISRSRRPSLPSSGSPDPLEALKAFMLSSNGPLANFGISRQHTPRRLRPPHRSGSSSEPRAIPSSSFSSRGSSPSKGSFSSTSSKESSPSFSSSRGSSPSRGVSKTPKPSSSSSRVGSSTLSHFSSFPARSNNQGANSVAHSPPSLSSTTAFPPPQDPSQSSLKLPPSFQEQRRPIRILTSAVPGASLNRLPTVTEKPKPGEIVPTDVDFDALIQEFTGQRRRQESSPFLSSSSDRDFPHFTVRTSGPSSLELFADFSK</sequence>
<feature type="chain" id="PRO_5005488214" evidence="4">
    <location>
        <begin position="22"/>
        <end position="630"/>
    </location>
</feature>
<feature type="compositionally biased region" description="Low complexity" evidence="3">
    <location>
        <begin position="318"/>
        <end position="336"/>
    </location>
</feature>
<dbReference type="GO" id="GO:0062129">
    <property type="term" value="C:chitin-based extracellular matrix"/>
    <property type="evidence" value="ECO:0007669"/>
    <property type="project" value="TreeGrafter"/>
</dbReference>
<dbReference type="OrthoDB" id="6371055at2759"/>
<evidence type="ECO:0000256" key="1">
    <source>
        <dbReference type="ARBA" id="ARBA00022460"/>
    </source>
</evidence>
<feature type="region of interest" description="Disordered" evidence="3">
    <location>
        <begin position="79"/>
        <end position="98"/>
    </location>
</feature>
<dbReference type="GO" id="GO:0008010">
    <property type="term" value="F:structural constituent of chitin-based larval cuticle"/>
    <property type="evidence" value="ECO:0007669"/>
    <property type="project" value="TreeGrafter"/>
</dbReference>
<dbReference type="Pfam" id="PF00379">
    <property type="entry name" value="Chitin_bind_4"/>
    <property type="match status" value="1"/>
</dbReference>
<name>A0A0K2TX06_LEPSM</name>
<evidence type="ECO:0000256" key="2">
    <source>
        <dbReference type="PROSITE-ProRule" id="PRU00497"/>
    </source>
</evidence>
<dbReference type="InterPro" id="IPR000618">
    <property type="entry name" value="Insect_cuticle"/>
</dbReference>
<dbReference type="InterPro" id="IPR050468">
    <property type="entry name" value="Cuticle_Struct_Prot"/>
</dbReference>
<evidence type="ECO:0000256" key="4">
    <source>
        <dbReference type="SAM" id="SignalP"/>
    </source>
</evidence>
<dbReference type="PANTHER" id="PTHR10380">
    <property type="entry name" value="CUTICLE PROTEIN"/>
    <property type="match status" value="1"/>
</dbReference>
<reference evidence="5" key="1">
    <citation type="submission" date="2014-05" db="EMBL/GenBank/DDBJ databases">
        <authorList>
            <person name="Chronopoulou M."/>
        </authorList>
    </citation>
    <scope>NUCLEOTIDE SEQUENCE</scope>
    <source>
        <tissue evidence="5">Whole organism</tissue>
    </source>
</reference>
<keyword evidence="4" id="KW-0732">Signal</keyword>
<keyword evidence="1 2" id="KW-0193">Cuticle</keyword>
<dbReference type="AlphaFoldDB" id="A0A0K2TX06"/>
<feature type="region of interest" description="Disordered" evidence="3">
    <location>
        <begin position="590"/>
        <end position="614"/>
    </location>
</feature>
<feature type="signal peptide" evidence="4">
    <location>
        <begin position="1"/>
        <end position="21"/>
    </location>
</feature>
<accession>A0A0K2TX06</accession>
<feature type="region of interest" description="Disordered" evidence="3">
    <location>
        <begin position="226"/>
        <end position="263"/>
    </location>
</feature>
<dbReference type="EMBL" id="HACA01012994">
    <property type="protein sequence ID" value="CDW30355.1"/>
    <property type="molecule type" value="Transcribed_RNA"/>
</dbReference>
<protein>
    <submittedName>
        <fullName evidence="5">Putative LOC100882843 [Megachile rotundata]</fullName>
    </submittedName>
</protein>
<feature type="compositionally biased region" description="Low complexity" evidence="3">
    <location>
        <begin position="424"/>
        <end position="493"/>
    </location>
</feature>
<dbReference type="PROSITE" id="PS00233">
    <property type="entry name" value="CHIT_BIND_RR_1"/>
    <property type="match status" value="1"/>
</dbReference>
<organism evidence="5">
    <name type="scientific">Lepeophtheirus salmonis</name>
    <name type="common">Salmon louse</name>
    <name type="synonym">Caligus salmonis</name>
    <dbReference type="NCBI Taxonomy" id="72036"/>
    <lineage>
        <taxon>Eukaryota</taxon>
        <taxon>Metazoa</taxon>
        <taxon>Ecdysozoa</taxon>
        <taxon>Arthropoda</taxon>
        <taxon>Crustacea</taxon>
        <taxon>Multicrustacea</taxon>
        <taxon>Hexanauplia</taxon>
        <taxon>Copepoda</taxon>
        <taxon>Siphonostomatoida</taxon>
        <taxon>Caligidae</taxon>
        <taxon>Lepeophtheirus</taxon>
    </lineage>
</organism>
<feature type="compositionally biased region" description="Basic residues" evidence="3">
    <location>
        <begin position="413"/>
        <end position="422"/>
    </location>
</feature>
<feature type="compositionally biased region" description="Polar residues" evidence="3">
    <location>
        <begin position="494"/>
        <end position="522"/>
    </location>
</feature>
<feature type="region of interest" description="Disordered" evidence="3">
    <location>
        <begin position="23"/>
        <end position="44"/>
    </location>
</feature>
<dbReference type="PRINTS" id="PR00947">
    <property type="entry name" value="CUTICLE"/>
</dbReference>
<feature type="compositionally biased region" description="Polar residues" evidence="3">
    <location>
        <begin position="226"/>
        <end position="237"/>
    </location>
</feature>
<feature type="region of interest" description="Disordered" evidence="3">
    <location>
        <begin position="404"/>
        <end position="544"/>
    </location>
</feature>
<evidence type="ECO:0000256" key="3">
    <source>
        <dbReference type="SAM" id="MobiDB-lite"/>
    </source>
</evidence>